<organism evidence="2 3">
    <name type="scientific">Holothuria leucospilota</name>
    <name type="common">Black long sea cucumber</name>
    <name type="synonym">Mertensiothuria leucospilota</name>
    <dbReference type="NCBI Taxonomy" id="206669"/>
    <lineage>
        <taxon>Eukaryota</taxon>
        <taxon>Metazoa</taxon>
        <taxon>Echinodermata</taxon>
        <taxon>Eleutherozoa</taxon>
        <taxon>Echinozoa</taxon>
        <taxon>Holothuroidea</taxon>
        <taxon>Aspidochirotacea</taxon>
        <taxon>Aspidochirotida</taxon>
        <taxon>Holothuriidae</taxon>
        <taxon>Holothuria</taxon>
    </lineage>
</organism>
<dbReference type="AlphaFoldDB" id="A0A9Q1CMT1"/>
<gene>
    <name evidence="2" type="ORF">HOLleu_06252</name>
</gene>
<feature type="compositionally biased region" description="Basic and acidic residues" evidence="1">
    <location>
        <begin position="1"/>
        <end position="11"/>
    </location>
</feature>
<feature type="compositionally biased region" description="Basic and acidic residues" evidence="1">
    <location>
        <begin position="28"/>
        <end position="37"/>
    </location>
</feature>
<reference evidence="2" key="1">
    <citation type="submission" date="2021-10" db="EMBL/GenBank/DDBJ databases">
        <title>Tropical sea cucumber genome reveals ecological adaptation and Cuvierian tubules defense mechanism.</title>
        <authorList>
            <person name="Chen T."/>
        </authorList>
    </citation>
    <scope>NUCLEOTIDE SEQUENCE</scope>
    <source>
        <strain evidence="2">Nanhai2018</strain>
        <tissue evidence="2">Muscle</tissue>
    </source>
</reference>
<keyword evidence="3" id="KW-1185">Reference proteome</keyword>
<comment type="caution">
    <text evidence="2">The sequence shown here is derived from an EMBL/GenBank/DDBJ whole genome shotgun (WGS) entry which is preliminary data.</text>
</comment>
<evidence type="ECO:0000256" key="1">
    <source>
        <dbReference type="SAM" id="MobiDB-lite"/>
    </source>
</evidence>
<name>A0A9Q1CMT1_HOLLE</name>
<evidence type="ECO:0000313" key="3">
    <source>
        <dbReference type="Proteomes" id="UP001152320"/>
    </source>
</evidence>
<proteinExistence type="predicted"/>
<dbReference type="EMBL" id="JAIZAY010000002">
    <property type="protein sequence ID" value="KAJ8047284.1"/>
    <property type="molecule type" value="Genomic_DNA"/>
</dbReference>
<sequence>MCYKHSERSRQVDSIQKVESATSSSYVEKTRRSKADALTEALSGQTKKRRALHAQCCRRDQHIRDRDQDRDQWVSRPRPRPRQRPGAEFETETECT</sequence>
<feature type="compositionally biased region" description="Polar residues" evidence="1">
    <location>
        <begin position="12"/>
        <end position="27"/>
    </location>
</feature>
<dbReference type="Proteomes" id="UP001152320">
    <property type="component" value="Chromosome 2"/>
</dbReference>
<protein>
    <submittedName>
        <fullName evidence="2">Uncharacterized protein</fullName>
    </submittedName>
</protein>
<feature type="region of interest" description="Disordered" evidence="1">
    <location>
        <begin position="1"/>
        <end position="96"/>
    </location>
</feature>
<accession>A0A9Q1CMT1</accession>
<feature type="compositionally biased region" description="Basic and acidic residues" evidence="1">
    <location>
        <begin position="57"/>
        <end position="73"/>
    </location>
</feature>
<evidence type="ECO:0000313" key="2">
    <source>
        <dbReference type="EMBL" id="KAJ8047284.1"/>
    </source>
</evidence>